<evidence type="ECO:0000313" key="3">
    <source>
        <dbReference type="Proteomes" id="UP000247810"/>
    </source>
</evidence>
<dbReference type="Proteomes" id="UP000247810">
    <property type="component" value="Unassembled WGS sequence"/>
</dbReference>
<protein>
    <submittedName>
        <fullName evidence="2">Uncharacterized protein</fullName>
    </submittedName>
</protein>
<name>A0A319DRJ7_9EURO</name>
<accession>A0A319DRJ7</accession>
<dbReference type="EMBL" id="KZ825883">
    <property type="protein sequence ID" value="PYH93873.1"/>
    <property type="molecule type" value="Genomic_DNA"/>
</dbReference>
<reference evidence="2 3" key="1">
    <citation type="submission" date="2018-02" db="EMBL/GenBank/DDBJ databases">
        <title>The genomes of Aspergillus section Nigri reveals drivers in fungal speciation.</title>
        <authorList>
            <consortium name="DOE Joint Genome Institute"/>
            <person name="Vesth T.C."/>
            <person name="Nybo J."/>
            <person name="Theobald S."/>
            <person name="Brandl J."/>
            <person name="Frisvad J.C."/>
            <person name="Nielsen K.F."/>
            <person name="Lyhne E.K."/>
            <person name="Kogle M.E."/>
            <person name="Kuo A."/>
            <person name="Riley R."/>
            <person name="Clum A."/>
            <person name="Nolan M."/>
            <person name="Lipzen A."/>
            <person name="Salamov A."/>
            <person name="Henrissat B."/>
            <person name="Wiebenga A."/>
            <person name="De vries R.P."/>
            <person name="Grigoriev I.V."/>
            <person name="Mortensen U.H."/>
            <person name="Andersen M.R."/>
            <person name="Baker S.E."/>
        </authorList>
    </citation>
    <scope>NUCLEOTIDE SEQUENCE [LARGE SCALE GENOMIC DNA]</scope>
    <source>
        <strain evidence="2 3">CBS 707.79</strain>
    </source>
</reference>
<sequence length="66" mass="7355">MVRPQIYQLSVAPAFHGPSAQEKLYAHHLARYWPPPTSPHPGNNTSNKHSRAAWNGTRVILSKNLG</sequence>
<feature type="region of interest" description="Disordered" evidence="1">
    <location>
        <begin position="34"/>
        <end position="55"/>
    </location>
</feature>
<organism evidence="2 3">
    <name type="scientific">Aspergillus ellipticus CBS 707.79</name>
    <dbReference type="NCBI Taxonomy" id="1448320"/>
    <lineage>
        <taxon>Eukaryota</taxon>
        <taxon>Fungi</taxon>
        <taxon>Dikarya</taxon>
        <taxon>Ascomycota</taxon>
        <taxon>Pezizomycotina</taxon>
        <taxon>Eurotiomycetes</taxon>
        <taxon>Eurotiomycetidae</taxon>
        <taxon>Eurotiales</taxon>
        <taxon>Aspergillaceae</taxon>
        <taxon>Aspergillus</taxon>
        <taxon>Aspergillus subgen. Circumdati</taxon>
    </lineage>
</organism>
<evidence type="ECO:0000256" key="1">
    <source>
        <dbReference type="SAM" id="MobiDB-lite"/>
    </source>
</evidence>
<evidence type="ECO:0000313" key="2">
    <source>
        <dbReference type="EMBL" id="PYH93873.1"/>
    </source>
</evidence>
<gene>
    <name evidence="2" type="ORF">BO71DRAFT_399312</name>
</gene>
<dbReference type="AlphaFoldDB" id="A0A319DRJ7"/>
<dbReference type="VEuPathDB" id="FungiDB:BO71DRAFT_399312"/>
<proteinExistence type="predicted"/>
<keyword evidence="3" id="KW-1185">Reference proteome</keyword>